<keyword evidence="5" id="KW-0694">RNA-binding</keyword>
<protein>
    <recommendedName>
        <fullName evidence="7">rRNA adenine N(6)-methyltransferase</fullName>
        <ecNumber evidence="7">2.1.1.-</ecNumber>
    </recommendedName>
</protein>
<feature type="region of interest" description="Disordered" evidence="9">
    <location>
        <begin position="588"/>
        <end position="608"/>
    </location>
</feature>
<reference evidence="10 11" key="1">
    <citation type="journal article" date="2024" name="IMA Fungus">
        <title>IMA Genome - F19 : A genome assembly and annotation guide to empower mycologists, including annotated draft genome sequences of Ceratocystis pirilliformis, Diaporthe australafricana, Fusarium ophioides, Paecilomyces lecythidis, and Sporothrix stenoceras.</title>
        <authorList>
            <person name="Aylward J."/>
            <person name="Wilson A.M."/>
            <person name="Visagie C.M."/>
            <person name="Spraker J."/>
            <person name="Barnes I."/>
            <person name="Buitendag C."/>
            <person name="Ceriani C."/>
            <person name="Del Mar Angel L."/>
            <person name="du Plessis D."/>
            <person name="Fuchs T."/>
            <person name="Gasser K."/>
            <person name="Kramer D."/>
            <person name="Li W."/>
            <person name="Munsamy K."/>
            <person name="Piso A."/>
            <person name="Price J.L."/>
            <person name="Sonnekus B."/>
            <person name="Thomas C."/>
            <person name="van der Nest A."/>
            <person name="van Dijk A."/>
            <person name="van Heerden A."/>
            <person name="van Vuuren N."/>
            <person name="Yilmaz N."/>
            <person name="Duong T.A."/>
            <person name="van der Merwe N.A."/>
            <person name="Wingfield M.J."/>
            <person name="Wingfield B.D."/>
        </authorList>
    </citation>
    <scope>NUCLEOTIDE SEQUENCE [LARGE SCALE GENOMIC DNA]</scope>
    <source>
        <strain evidence="10 11">CMW 18300</strain>
    </source>
</reference>
<evidence type="ECO:0000256" key="6">
    <source>
        <dbReference type="ARBA" id="ARBA00024915"/>
    </source>
</evidence>
<dbReference type="InterPro" id="IPR001737">
    <property type="entry name" value="KsgA/Erm"/>
</dbReference>
<organism evidence="10 11">
    <name type="scientific">Diaporthe australafricana</name>
    <dbReference type="NCBI Taxonomy" id="127596"/>
    <lineage>
        <taxon>Eukaryota</taxon>
        <taxon>Fungi</taxon>
        <taxon>Dikarya</taxon>
        <taxon>Ascomycota</taxon>
        <taxon>Pezizomycotina</taxon>
        <taxon>Sordariomycetes</taxon>
        <taxon>Sordariomycetidae</taxon>
        <taxon>Diaporthales</taxon>
        <taxon>Diaporthaceae</taxon>
        <taxon>Diaporthe</taxon>
    </lineage>
</organism>
<keyword evidence="3 7" id="KW-0808">Transferase</keyword>
<evidence type="ECO:0000256" key="4">
    <source>
        <dbReference type="ARBA" id="ARBA00022691"/>
    </source>
</evidence>
<feature type="coiled-coil region" evidence="8">
    <location>
        <begin position="376"/>
        <end position="407"/>
    </location>
</feature>
<dbReference type="Gene3D" id="1.10.8.100">
    <property type="entry name" value="Ribosomal RNA adenine dimethylase-like, domain 2"/>
    <property type="match status" value="1"/>
</dbReference>
<dbReference type="EMBL" id="JAWRVE010000174">
    <property type="protein sequence ID" value="KAL1851346.1"/>
    <property type="molecule type" value="Genomic_DNA"/>
</dbReference>
<dbReference type="Proteomes" id="UP001583177">
    <property type="component" value="Unassembled WGS sequence"/>
</dbReference>
<evidence type="ECO:0000256" key="2">
    <source>
        <dbReference type="ARBA" id="ARBA00022603"/>
    </source>
</evidence>
<dbReference type="InterPro" id="IPR029063">
    <property type="entry name" value="SAM-dependent_MTases_sf"/>
</dbReference>
<keyword evidence="11" id="KW-1185">Reference proteome</keyword>
<evidence type="ECO:0000256" key="1">
    <source>
        <dbReference type="ARBA" id="ARBA00004173"/>
    </source>
</evidence>
<evidence type="ECO:0000313" key="10">
    <source>
        <dbReference type="EMBL" id="KAL1851346.1"/>
    </source>
</evidence>
<keyword evidence="4 7" id="KW-0949">S-adenosyl-L-methionine</keyword>
<dbReference type="EC" id="2.1.1.-" evidence="7"/>
<evidence type="ECO:0000256" key="3">
    <source>
        <dbReference type="ARBA" id="ARBA00022679"/>
    </source>
</evidence>
<name>A0ABR3W2E2_9PEZI</name>
<keyword evidence="2 7" id="KW-0489">Methyltransferase</keyword>
<comment type="similarity">
    <text evidence="7">Belongs to the class I-like SAM-binding methyltransferase superfamily. rRNA adenine N(6)-methyltransferase family.</text>
</comment>
<comment type="caution">
    <text evidence="10">The sequence shown here is derived from an EMBL/GenBank/DDBJ whole genome shotgun (WGS) entry which is preliminary data.</text>
</comment>
<sequence>MEELFMPLSGLAPAWSRVSKHTGNLLYEDLTKVATQLKKTGLFRFADDIISYIKPSLERHKGCDLVSIYPGVGLFTKALHDAVQPRSHLLLEPDESLYKPFLQSLLKEKNVRLVPKSGIIWHELEPILSPEYLPNQVEIDRLDLDKDPPKNDTLLVSMNLSMYPKKKYNLFDNMSRMILYQLLSSIRTSTQFQKYGRVRMLVWIPDEEKDTILPRLAQSRKKSAVEGELVSEYIAEVCGKDGTLDDEGEAVKDRNNKVRPQQLNFESMRQALVRMRDNGIITPKGRETRLLRQFKQMRISVDTPIPLTAEPFTFDKSFQPELDELQRQHDIEPTEKHTKAGDRYRVLLNYRRWIDRISVKLLDFTQKIDALTELHRQAAEAKAEGNAERAQELVKEATRLNEEYDRAVHGMPAYLTSQLSLLRDQLHVLRQPEGMGPVLSWDRRPWEPLRVQPGEFFPNVPCALLDIQPKAPHRLLRHIGPGTSNAGDIFDMMLGMIMQNTVVPLVHTMDHIWPGARDGLEDKCESLVDPSRGGSPLTGEAAFASRAANQTQLLELLEEFMKWPFMPSYAELIGRLEDDKLIDDGSLRGLEDDSPGGVGMGNTTMDAF</sequence>
<dbReference type="Pfam" id="PF00398">
    <property type="entry name" value="RrnaAD"/>
    <property type="match status" value="1"/>
</dbReference>
<dbReference type="InterPro" id="IPR023165">
    <property type="entry name" value="rRNA_Ade_diMease-like_C"/>
</dbReference>
<keyword evidence="7" id="KW-0698">rRNA processing</keyword>
<evidence type="ECO:0000256" key="9">
    <source>
        <dbReference type="SAM" id="MobiDB-lite"/>
    </source>
</evidence>
<dbReference type="PANTHER" id="PTHR11727">
    <property type="entry name" value="DIMETHYLADENOSINE TRANSFERASE"/>
    <property type="match status" value="1"/>
</dbReference>
<gene>
    <name evidence="10" type="ORF">Daus18300_012592</name>
</gene>
<dbReference type="PANTHER" id="PTHR11727:SF17">
    <property type="entry name" value="DIMETHYLADENOSINE TRANSFERASE 1, MITOCHONDRIAL"/>
    <property type="match status" value="1"/>
</dbReference>
<evidence type="ECO:0000256" key="7">
    <source>
        <dbReference type="RuleBase" id="RU362106"/>
    </source>
</evidence>
<comment type="subcellular location">
    <subcellularLocation>
        <location evidence="1">Mitochondrion</location>
    </subcellularLocation>
</comment>
<accession>A0ABR3W2E2</accession>
<evidence type="ECO:0000256" key="8">
    <source>
        <dbReference type="SAM" id="Coils"/>
    </source>
</evidence>
<comment type="function">
    <text evidence="6">Mitochondrial transcription factor that confers selective promoter recognition on the core subunit of the yeast mitochondrial RNA polymerase. Interacts with DNA in a non-specific manner.</text>
</comment>
<keyword evidence="8" id="KW-0175">Coiled coil</keyword>
<dbReference type="SUPFAM" id="SSF53335">
    <property type="entry name" value="S-adenosyl-L-methionine-dependent methyltransferases"/>
    <property type="match status" value="1"/>
</dbReference>
<dbReference type="Gene3D" id="3.40.50.150">
    <property type="entry name" value="Vaccinia Virus protein VP39"/>
    <property type="match status" value="1"/>
</dbReference>
<proteinExistence type="inferred from homology"/>
<evidence type="ECO:0000256" key="5">
    <source>
        <dbReference type="ARBA" id="ARBA00022884"/>
    </source>
</evidence>
<evidence type="ECO:0000313" key="11">
    <source>
        <dbReference type="Proteomes" id="UP001583177"/>
    </source>
</evidence>